<evidence type="ECO:0000256" key="1">
    <source>
        <dbReference type="SAM" id="MobiDB-lite"/>
    </source>
</evidence>
<evidence type="ECO:0000313" key="2">
    <source>
        <dbReference type="EMBL" id="QFQ97275.1"/>
    </source>
</evidence>
<name>A0A5P8K205_9ACTN</name>
<sequence>MSSSGTHRPPPGPTRHVGPANRAAGPGARHQPPPCPFRRKPVDEEPSAPVSPVVVAAQSPHRAWIPRTPPPQRRTEQQPRGHTRRRPNLPTARPGTDHGQGDGGVTIIDVPNETRGHSGLAEEIEQILRDTASLIQEVTDLSCPTLVFRLLTPRAWRAEIRAWAERSLEEDLAQARLTAPEADRVRGRLTAWDASDLRPGWPMNPGLTITDHYGEPRTLITPQALHHTGVRYDRTALIRFVVHAGVHHAQIAASTGTLPPPPIRAAARVHEDSATRTLMEGHATWAEQKVAGAYFGFCREHRPREVPRSWRYRQHARLIPWLQPPADLTSLMCARAADPSPPAREDGASFVQAVIEVSGSVAPFNRIWTDPSLAPTNREITHPEAWFSRVSIEGPALL</sequence>
<feature type="region of interest" description="Disordered" evidence="1">
    <location>
        <begin position="1"/>
        <end position="103"/>
    </location>
</feature>
<dbReference type="SUPFAM" id="SSF55486">
    <property type="entry name" value="Metalloproteases ('zincins'), catalytic domain"/>
    <property type="match status" value="1"/>
</dbReference>
<dbReference type="Proteomes" id="UP000327294">
    <property type="component" value="Chromosome"/>
</dbReference>
<dbReference type="AlphaFoldDB" id="A0A5P8K205"/>
<accession>A0A5P8K205</accession>
<keyword evidence="3" id="KW-1185">Reference proteome</keyword>
<feature type="compositionally biased region" description="Low complexity" evidence="1">
    <location>
        <begin position="47"/>
        <end position="60"/>
    </location>
</feature>
<feature type="compositionally biased region" description="Low complexity" evidence="1">
    <location>
        <begin position="18"/>
        <end position="29"/>
    </location>
</feature>
<evidence type="ECO:0000313" key="3">
    <source>
        <dbReference type="Proteomes" id="UP000327294"/>
    </source>
</evidence>
<organism evidence="2 3">
    <name type="scientific">Streptomyces phaeolivaceus</name>
    <dbReference type="NCBI Taxonomy" id="2653200"/>
    <lineage>
        <taxon>Bacteria</taxon>
        <taxon>Bacillati</taxon>
        <taxon>Actinomycetota</taxon>
        <taxon>Actinomycetes</taxon>
        <taxon>Kitasatosporales</taxon>
        <taxon>Streptomycetaceae</taxon>
        <taxon>Streptomyces</taxon>
    </lineage>
</organism>
<dbReference type="EMBL" id="CP045096">
    <property type="protein sequence ID" value="QFQ97275.1"/>
    <property type="molecule type" value="Genomic_DNA"/>
</dbReference>
<proteinExistence type="predicted"/>
<gene>
    <name evidence="2" type="ORF">F9278_14815</name>
</gene>
<protein>
    <submittedName>
        <fullName evidence="2">Uncharacterized protein</fullName>
    </submittedName>
</protein>
<reference evidence="2 3" key="1">
    <citation type="submission" date="2019-10" db="EMBL/GenBank/DDBJ databases">
        <title>Streptomyces sp. strain GY16 isolated from leaves of Broussonetia papyrifera.</title>
        <authorList>
            <person name="Mo P."/>
        </authorList>
    </citation>
    <scope>NUCLEOTIDE SEQUENCE [LARGE SCALE GENOMIC DNA]</scope>
    <source>
        <strain evidence="2 3">GY16</strain>
    </source>
</reference>
<dbReference type="KEGG" id="sphv:F9278_14815"/>